<feature type="region of interest" description="Disordered" evidence="1">
    <location>
        <begin position="684"/>
        <end position="728"/>
    </location>
</feature>
<dbReference type="EMBL" id="JAFFGZ010000008">
    <property type="protein sequence ID" value="KAK4640582.1"/>
    <property type="molecule type" value="Genomic_DNA"/>
</dbReference>
<evidence type="ECO:0000256" key="2">
    <source>
        <dbReference type="SAM" id="Phobius"/>
    </source>
</evidence>
<keyword evidence="2" id="KW-0472">Membrane</keyword>
<feature type="region of interest" description="Disordered" evidence="1">
    <location>
        <begin position="518"/>
        <end position="600"/>
    </location>
</feature>
<evidence type="ECO:0000313" key="3">
    <source>
        <dbReference type="EMBL" id="KAK4640582.1"/>
    </source>
</evidence>
<comment type="caution">
    <text evidence="3">The sequence shown here is derived from an EMBL/GenBank/DDBJ whole genome shotgun (WGS) entry which is preliminary data.</text>
</comment>
<feature type="compositionally biased region" description="Acidic residues" evidence="1">
    <location>
        <begin position="533"/>
        <end position="544"/>
    </location>
</feature>
<feature type="compositionally biased region" description="Polar residues" evidence="1">
    <location>
        <begin position="518"/>
        <end position="532"/>
    </location>
</feature>
<feature type="region of interest" description="Disordered" evidence="1">
    <location>
        <begin position="125"/>
        <end position="147"/>
    </location>
</feature>
<keyword evidence="2" id="KW-0812">Transmembrane</keyword>
<dbReference type="GeneID" id="87900081"/>
<sequence>MFHPVKSRGVCSPFPSRDGWHSSNRAELTALAWLPRQRLSKEDQLHHKLNSSGIDVLFDPAGPSLVCFFAYRTPPIITISREPQRCKAPVANMGGSNQPYMYEPVLKDDERFPVPVFDPKAVTRASYEKKKPKPKPNGPLVSINRHPDAHVVPTGRTNFRTLGASTKSWIKGMRAVQLCLRVLELIAALGFLTLCILLKGFEELTGWVMRVTFGVVIIHCIYSIYHHSKPASGKTPGSSAAYQVFGGISDLAVLPLYTYGILSCRNQADKWSTLLTNQDLVQKYFVPSLYYGLMGAAGLHLVSLAISLWLGVVFRRISMMPPDMNPLENRFTSRAHKRNKSSIVTATTTTSYSDFEKRVSTLSDRIRDSLPAYDPDTSRPPSVPFMHTRQSSYDSQDSRKGLPSRQYQIPHSNRSSGTAQDFHRMSAPPPVPAHSSGQSSPTKSRASYTELPLGETDLGAPRPRSMFNPPTTFSDDDDDHPQTSAVKSHHPTPVSPSQVQQPRTARFTEAWYTTPSLVSRTAQRNPQYQTLDPDSESSDNDENDFNYRTNLGPSPAHPNPLGSHPPRSPSPPPKRHSTPFSRLRDSILGEVSPNDRRVSGDITEMKTPARKQLNRQSSIQTDSSFYSKPYGDLRARTPPVIVGSLGLGGVVEEEETRNNMRQVSSGNDFDGGPVGMGVRMRHVSGREAEEGRAGVTPPPLEIKKKKGNGEVKGGHVAAMRSRYSVLNE</sequence>
<reference evidence="3 4" key="1">
    <citation type="journal article" date="2023" name="bioRxiv">
        <title>High-quality genome assemblies of four members of thePodospora anserinaspecies complex.</title>
        <authorList>
            <person name="Ament-Velasquez S.L."/>
            <person name="Vogan A.A."/>
            <person name="Wallerman O."/>
            <person name="Hartmann F."/>
            <person name="Gautier V."/>
            <person name="Silar P."/>
            <person name="Giraud T."/>
            <person name="Johannesson H."/>
        </authorList>
    </citation>
    <scope>NUCLEOTIDE SEQUENCE [LARGE SCALE GENOMIC DNA]</scope>
    <source>
        <strain evidence="3 4">CBS 112042</strain>
    </source>
</reference>
<keyword evidence="4" id="KW-1185">Reference proteome</keyword>
<feature type="compositionally biased region" description="Basic and acidic residues" evidence="1">
    <location>
        <begin position="582"/>
        <end position="599"/>
    </location>
</feature>
<evidence type="ECO:0000313" key="4">
    <source>
        <dbReference type="Proteomes" id="UP001322138"/>
    </source>
</evidence>
<feature type="region of interest" description="Disordered" evidence="1">
    <location>
        <begin position="366"/>
        <end position="504"/>
    </location>
</feature>
<keyword evidence="2" id="KW-1133">Transmembrane helix</keyword>
<dbReference type="Proteomes" id="UP001322138">
    <property type="component" value="Unassembled WGS sequence"/>
</dbReference>
<accession>A0ABR0FCX2</accession>
<feature type="transmembrane region" description="Helical" evidence="2">
    <location>
        <begin position="289"/>
        <end position="314"/>
    </location>
</feature>
<name>A0ABR0FCX2_9PEZI</name>
<proteinExistence type="predicted"/>
<protein>
    <submittedName>
        <fullName evidence="3">Uncharacterized protein</fullName>
    </submittedName>
</protein>
<feature type="transmembrane region" description="Helical" evidence="2">
    <location>
        <begin position="178"/>
        <end position="201"/>
    </location>
</feature>
<dbReference type="RefSeq" id="XP_062729558.1">
    <property type="nucleotide sequence ID" value="XM_062880599.1"/>
</dbReference>
<feature type="transmembrane region" description="Helical" evidence="2">
    <location>
        <begin position="240"/>
        <end position="262"/>
    </location>
</feature>
<evidence type="ECO:0000256" key="1">
    <source>
        <dbReference type="SAM" id="MobiDB-lite"/>
    </source>
</evidence>
<gene>
    <name evidence="3" type="ORF">QC761_601380</name>
</gene>
<feature type="compositionally biased region" description="Polar residues" evidence="1">
    <location>
        <begin position="435"/>
        <end position="447"/>
    </location>
</feature>
<feature type="transmembrane region" description="Helical" evidence="2">
    <location>
        <begin position="207"/>
        <end position="228"/>
    </location>
</feature>
<organism evidence="3 4">
    <name type="scientific">Podospora bellae-mahoneyi</name>
    <dbReference type="NCBI Taxonomy" id="2093777"/>
    <lineage>
        <taxon>Eukaryota</taxon>
        <taxon>Fungi</taxon>
        <taxon>Dikarya</taxon>
        <taxon>Ascomycota</taxon>
        <taxon>Pezizomycotina</taxon>
        <taxon>Sordariomycetes</taxon>
        <taxon>Sordariomycetidae</taxon>
        <taxon>Sordariales</taxon>
        <taxon>Podosporaceae</taxon>
        <taxon>Podospora</taxon>
    </lineage>
</organism>
<feature type="compositionally biased region" description="Polar residues" evidence="1">
    <location>
        <begin position="405"/>
        <end position="419"/>
    </location>
</feature>